<evidence type="ECO:0000313" key="2">
    <source>
        <dbReference type="Proteomes" id="UP000053144"/>
    </source>
</evidence>
<name>A0A0L9VMB4_PHAAN</name>
<accession>A0A0L9VMB4</accession>
<protein>
    <submittedName>
        <fullName evidence="1">Uncharacterized protein</fullName>
    </submittedName>
</protein>
<dbReference type="EMBL" id="CM003380">
    <property type="protein sequence ID" value="KOM56195.1"/>
    <property type="molecule type" value="Genomic_DNA"/>
</dbReference>
<dbReference type="AlphaFoldDB" id="A0A0L9VMB4"/>
<evidence type="ECO:0000313" key="1">
    <source>
        <dbReference type="EMBL" id="KOM56195.1"/>
    </source>
</evidence>
<reference evidence="2" key="1">
    <citation type="journal article" date="2015" name="Proc. Natl. Acad. Sci. U.S.A.">
        <title>Genome sequencing of adzuki bean (Vigna angularis) provides insight into high starch and low fat accumulation and domestication.</title>
        <authorList>
            <person name="Yang K."/>
            <person name="Tian Z."/>
            <person name="Chen C."/>
            <person name="Luo L."/>
            <person name="Zhao B."/>
            <person name="Wang Z."/>
            <person name="Yu L."/>
            <person name="Li Y."/>
            <person name="Sun Y."/>
            <person name="Li W."/>
            <person name="Chen Y."/>
            <person name="Li Y."/>
            <person name="Zhang Y."/>
            <person name="Ai D."/>
            <person name="Zhao J."/>
            <person name="Shang C."/>
            <person name="Ma Y."/>
            <person name="Wu B."/>
            <person name="Wang M."/>
            <person name="Gao L."/>
            <person name="Sun D."/>
            <person name="Zhang P."/>
            <person name="Guo F."/>
            <person name="Wang W."/>
            <person name="Li Y."/>
            <person name="Wang J."/>
            <person name="Varshney R.K."/>
            <person name="Wang J."/>
            <person name="Ling H.Q."/>
            <person name="Wan P."/>
        </authorList>
    </citation>
    <scope>NUCLEOTIDE SEQUENCE</scope>
    <source>
        <strain evidence="2">cv. Jingnong 6</strain>
    </source>
</reference>
<organism evidence="1 2">
    <name type="scientific">Phaseolus angularis</name>
    <name type="common">Azuki bean</name>
    <name type="synonym">Vigna angularis</name>
    <dbReference type="NCBI Taxonomy" id="3914"/>
    <lineage>
        <taxon>Eukaryota</taxon>
        <taxon>Viridiplantae</taxon>
        <taxon>Streptophyta</taxon>
        <taxon>Embryophyta</taxon>
        <taxon>Tracheophyta</taxon>
        <taxon>Spermatophyta</taxon>
        <taxon>Magnoliopsida</taxon>
        <taxon>eudicotyledons</taxon>
        <taxon>Gunneridae</taxon>
        <taxon>Pentapetalae</taxon>
        <taxon>rosids</taxon>
        <taxon>fabids</taxon>
        <taxon>Fabales</taxon>
        <taxon>Fabaceae</taxon>
        <taxon>Papilionoideae</taxon>
        <taxon>50 kb inversion clade</taxon>
        <taxon>NPAAA clade</taxon>
        <taxon>indigoferoid/millettioid clade</taxon>
        <taxon>Phaseoleae</taxon>
        <taxon>Vigna</taxon>
    </lineage>
</organism>
<dbReference type="Proteomes" id="UP000053144">
    <property type="component" value="Chromosome 10"/>
</dbReference>
<proteinExistence type="predicted"/>
<gene>
    <name evidence="1" type="ORF">LR48_Vigan10g208700</name>
</gene>
<dbReference type="Gramene" id="KOM56195">
    <property type="protein sequence ID" value="KOM56195"/>
    <property type="gene ID" value="LR48_Vigan10g208700"/>
</dbReference>
<sequence length="157" mass="18277">MSIFTYSFYFVNIRSVLFPVNGLLLCVSPAKGGGLQPPKRQHDTRRPSTIGPITRGMIKKLQDEYSPKGQTLFSIFGWKIGDLEDAFKMPKHGEGWFIPQKVYHNWKHQRRFNEEEQRQEDGTLDGKTVTTLQQQVYWLLSRHLLQHTLEVQSCVLE</sequence>